<accession>A0AAD9SN40</accession>
<dbReference type="InterPro" id="IPR036318">
    <property type="entry name" value="FAD-bd_PCMH-like_sf"/>
</dbReference>
<dbReference type="PANTHER" id="PTHR42973">
    <property type="entry name" value="BINDING OXIDOREDUCTASE, PUTATIVE (AFU_ORTHOLOGUE AFUA_1G17690)-RELATED"/>
    <property type="match status" value="1"/>
</dbReference>
<dbReference type="Proteomes" id="UP001265746">
    <property type="component" value="Unassembled WGS sequence"/>
</dbReference>
<dbReference type="InterPro" id="IPR016169">
    <property type="entry name" value="FAD-bd_PCMH_sub2"/>
</dbReference>
<evidence type="ECO:0000256" key="2">
    <source>
        <dbReference type="ARBA" id="ARBA00022630"/>
    </source>
</evidence>
<feature type="domain" description="FAD-binding PCMH-type" evidence="5">
    <location>
        <begin position="40"/>
        <end position="213"/>
    </location>
</feature>
<dbReference type="GO" id="GO:0071949">
    <property type="term" value="F:FAD binding"/>
    <property type="evidence" value="ECO:0007669"/>
    <property type="project" value="InterPro"/>
</dbReference>
<dbReference type="Gene3D" id="3.30.43.10">
    <property type="entry name" value="Uridine Diphospho-n-acetylenolpyruvylglucosamine Reductase, domain 2"/>
    <property type="match status" value="1"/>
</dbReference>
<dbReference type="AlphaFoldDB" id="A0AAD9SN40"/>
<dbReference type="InterPro" id="IPR016167">
    <property type="entry name" value="FAD-bd_PCMH_sub1"/>
</dbReference>
<dbReference type="InterPro" id="IPR006094">
    <property type="entry name" value="Oxid_FAD_bind_N"/>
</dbReference>
<dbReference type="PANTHER" id="PTHR42973:SF22">
    <property type="entry name" value="FAD-BINDING PCMH-TYPE DOMAIN-CONTAINING PROTEIN-RELATED"/>
    <property type="match status" value="1"/>
</dbReference>
<dbReference type="PROSITE" id="PS51387">
    <property type="entry name" value="FAD_PCMH"/>
    <property type="match status" value="1"/>
</dbReference>
<dbReference type="Pfam" id="PF01565">
    <property type="entry name" value="FAD_binding_4"/>
    <property type="match status" value="1"/>
</dbReference>
<keyword evidence="7" id="KW-1185">Reference proteome</keyword>
<evidence type="ECO:0000259" key="5">
    <source>
        <dbReference type="PROSITE" id="PS51387"/>
    </source>
</evidence>
<keyword evidence="2" id="KW-0285">Flavoprotein</keyword>
<dbReference type="GO" id="GO:0016491">
    <property type="term" value="F:oxidoreductase activity"/>
    <property type="evidence" value="ECO:0007669"/>
    <property type="project" value="UniProtKB-KW"/>
</dbReference>
<evidence type="ECO:0000313" key="6">
    <source>
        <dbReference type="EMBL" id="KAK2611675.1"/>
    </source>
</evidence>
<proteinExistence type="inferred from homology"/>
<dbReference type="InterPro" id="IPR016166">
    <property type="entry name" value="FAD-bd_PCMH"/>
</dbReference>
<comment type="similarity">
    <text evidence="1">Belongs to the oxygen-dependent FAD-linked oxidoreductase family.</text>
</comment>
<sequence length="475" mass="51535">MADAQIMTALTSALSGSAILRPGSNEYEKDNGSYFSAFENEIKPSFIAKPTTVKQVQDLIRALRPYLLDGSCQVAVRGTGHTPFAGSANIQNGVTIDTRGLKGITVVGEAVEVGAGETWEAVYTELEKHGLTTAGGRVGRVGVAGLVLGGGLSMYSGKTGFACDSVLEFEIVLASGEVVRANAEANPDLWIALRGGLNNFGIVTSLKLRTFKAGNIWGAVTYYMPETFSQLVRGACDFALNEKDQDAHVMASAGYGFGHQVVTCVMYHVQGKENPPSLERFTAMEPQIKQMSTMRTATHLNFCDELSQFSSNGLRQYWASITIKPDIALMETFYQKWQETLSKVKDSEGFIFSFGFHPITKALLEASQVAGGNAMDIPPSDGPLFVVLINPAWKLAKDDSRIFAEVEGLVKELRSLAHTKGLLHRYIFTNYGYSKDDVIAGYGGESISRLRAVSEKYDPDRIFQKAVPGGFKLGP</sequence>
<organism evidence="6 7">
    <name type="scientific">Phomopsis amygdali</name>
    <name type="common">Fusicoccum amygdali</name>
    <dbReference type="NCBI Taxonomy" id="1214568"/>
    <lineage>
        <taxon>Eukaryota</taxon>
        <taxon>Fungi</taxon>
        <taxon>Dikarya</taxon>
        <taxon>Ascomycota</taxon>
        <taxon>Pezizomycotina</taxon>
        <taxon>Sordariomycetes</taxon>
        <taxon>Sordariomycetidae</taxon>
        <taxon>Diaporthales</taxon>
        <taxon>Diaporthaceae</taxon>
        <taxon>Diaporthe</taxon>
    </lineage>
</organism>
<evidence type="ECO:0000256" key="3">
    <source>
        <dbReference type="ARBA" id="ARBA00022827"/>
    </source>
</evidence>
<keyword evidence="3" id="KW-0274">FAD</keyword>
<dbReference type="EMBL" id="JAUJFL010000002">
    <property type="protein sequence ID" value="KAK2611675.1"/>
    <property type="molecule type" value="Genomic_DNA"/>
</dbReference>
<dbReference type="Gene3D" id="3.30.465.10">
    <property type="match status" value="1"/>
</dbReference>
<keyword evidence="4" id="KW-0560">Oxidoreductase</keyword>
<dbReference type="Gene3D" id="3.40.462.20">
    <property type="match status" value="1"/>
</dbReference>
<reference evidence="6" key="1">
    <citation type="submission" date="2023-06" db="EMBL/GenBank/DDBJ databases">
        <authorList>
            <person name="Noh H."/>
        </authorList>
    </citation>
    <scope>NUCLEOTIDE SEQUENCE</scope>
    <source>
        <strain evidence="6">DUCC20226</strain>
    </source>
</reference>
<evidence type="ECO:0000256" key="1">
    <source>
        <dbReference type="ARBA" id="ARBA00005466"/>
    </source>
</evidence>
<dbReference type="InterPro" id="IPR050416">
    <property type="entry name" value="FAD-linked_Oxidoreductase"/>
</dbReference>
<evidence type="ECO:0000313" key="7">
    <source>
        <dbReference type="Proteomes" id="UP001265746"/>
    </source>
</evidence>
<name>A0AAD9SN40_PHOAM</name>
<gene>
    <name evidence="6" type="ORF">N8I77_005004</name>
</gene>
<protein>
    <recommendedName>
        <fullName evidence="5">FAD-binding PCMH-type domain-containing protein</fullName>
    </recommendedName>
</protein>
<dbReference type="SUPFAM" id="SSF56176">
    <property type="entry name" value="FAD-binding/transporter-associated domain-like"/>
    <property type="match status" value="1"/>
</dbReference>
<comment type="caution">
    <text evidence="6">The sequence shown here is derived from an EMBL/GenBank/DDBJ whole genome shotgun (WGS) entry which is preliminary data.</text>
</comment>
<evidence type="ECO:0000256" key="4">
    <source>
        <dbReference type="ARBA" id="ARBA00023002"/>
    </source>
</evidence>